<dbReference type="Pfam" id="PF00672">
    <property type="entry name" value="HAMP"/>
    <property type="match status" value="1"/>
</dbReference>
<organism evidence="13 14">
    <name type="scientific">Amnimonas aquatica</name>
    <dbReference type="NCBI Taxonomy" id="2094561"/>
    <lineage>
        <taxon>Bacteria</taxon>
        <taxon>Pseudomonadati</taxon>
        <taxon>Pseudomonadota</taxon>
        <taxon>Gammaproteobacteria</taxon>
        <taxon>Moraxellales</taxon>
        <taxon>Moraxellaceae</taxon>
        <taxon>Amnimonas</taxon>
    </lineage>
</organism>
<dbReference type="InterPro" id="IPR004358">
    <property type="entry name" value="Sig_transdc_His_kin-like_C"/>
</dbReference>
<dbReference type="RefSeq" id="WP_105191609.1">
    <property type="nucleotide sequence ID" value="NZ_PTQZ01000057.1"/>
</dbReference>
<keyword evidence="10" id="KW-0812">Transmembrane</keyword>
<dbReference type="EMBL" id="PTQZ01000057">
    <property type="protein sequence ID" value="PQA47691.1"/>
    <property type="molecule type" value="Genomic_DNA"/>
</dbReference>
<name>A0A2P6ATG2_9GAMM</name>
<dbReference type="Proteomes" id="UP000243900">
    <property type="component" value="Unassembled WGS sequence"/>
</dbReference>
<dbReference type="AlphaFoldDB" id="A0A2P6ATG2"/>
<feature type="transmembrane region" description="Helical" evidence="10">
    <location>
        <begin position="244"/>
        <end position="264"/>
    </location>
</feature>
<dbReference type="GO" id="GO:0005886">
    <property type="term" value="C:plasma membrane"/>
    <property type="evidence" value="ECO:0007669"/>
    <property type="project" value="UniProtKB-SubCell"/>
</dbReference>
<gene>
    <name evidence="13" type="ORF">C5O18_03805</name>
</gene>
<dbReference type="Gene3D" id="1.10.8.500">
    <property type="entry name" value="HAMP domain in histidine kinase"/>
    <property type="match status" value="1"/>
</dbReference>
<evidence type="ECO:0000259" key="11">
    <source>
        <dbReference type="PROSITE" id="PS50109"/>
    </source>
</evidence>
<dbReference type="Gene3D" id="3.30.565.10">
    <property type="entry name" value="Histidine kinase-like ATPase, C-terminal domain"/>
    <property type="match status" value="1"/>
</dbReference>
<dbReference type="CDD" id="cd06225">
    <property type="entry name" value="HAMP"/>
    <property type="match status" value="1"/>
</dbReference>
<dbReference type="PANTHER" id="PTHR44936">
    <property type="entry name" value="SENSOR PROTEIN CREC"/>
    <property type="match status" value="1"/>
</dbReference>
<keyword evidence="8 13" id="KW-0418">Kinase</keyword>
<dbReference type="PANTHER" id="PTHR44936:SF10">
    <property type="entry name" value="SENSOR PROTEIN RSTB"/>
    <property type="match status" value="1"/>
</dbReference>
<feature type="domain" description="Histidine kinase" evidence="11">
    <location>
        <begin position="325"/>
        <end position="537"/>
    </location>
</feature>
<reference evidence="14" key="1">
    <citation type="submission" date="2018-02" db="EMBL/GenBank/DDBJ databases">
        <title>Genome sequencing of Solimonas sp. HR-BB.</title>
        <authorList>
            <person name="Lee Y."/>
            <person name="Jeon C.O."/>
        </authorList>
    </citation>
    <scope>NUCLEOTIDE SEQUENCE [LARGE SCALE GENOMIC DNA]</scope>
    <source>
        <strain evidence="14">HR-E</strain>
    </source>
</reference>
<keyword evidence="5" id="KW-0597">Phosphoprotein</keyword>
<keyword evidence="14" id="KW-1185">Reference proteome</keyword>
<evidence type="ECO:0000313" key="14">
    <source>
        <dbReference type="Proteomes" id="UP000243900"/>
    </source>
</evidence>
<dbReference type="SMART" id="SM00304">
    <property type="entry name" value="HAMP"/>
    <property type="match status" value="1"/>
</dbReference>
<dbReference type="OrthoDB" id="9804645at2"/>
<evidence type="ECO:0000256" key="10">
    <source>
        <dbReference type="SAM" id="Phobius"/>
    </source>
</evidence>
<evidence type="ECO:0000256" key="5">
    <source>
        <dbReference type="ARBA" id="ARBA00022553"/>
    </source>
</evidence>
<evidence type="ECO:0000256" key="6">
    <source>
        <dbReference type="ARBA" id="ARBA00022679"/>
    </source>
</evidence>
<feature type="domain" description="HAMP" evidence="12">
    <location>
        <begin position="265"/>
        <end position="317"/>
    </location>
</feature>
<comment type="caution">
    <text evidence="13">The sequence shown here is derived from an EMBL/GenBank/DDBJ whole genome shotgun (WGS) entry which is preliminary data.</text>
</comment>
<dbReference type="SMART" id="SM00387">
    <property type="entry name" value="HATPase_c"/>
    <property type="match status" value="1"/>
</dbReference>
<keyword evidence="10" id="KW-0472">Membrane</keyword>
<dbReference type="PRINTS" id="PR00344">
    <property type="entry name" value="BCTRLSENSOR"/>
</dbReference>
<sequence length="539" mass="60624">MLRLFRPKSIFVGIYGGILLVVVLVSTCAYGILYYVNAERAQTYTERMSTALYHITAIAVARQAESQREYWLQDAAQLLDAPLALIRQLPFEPTWREQARLDQGYAVVRRAGGGANEIYIRVPMPGRPSYIASELSGIGEQQARAAANFYLEDLANYPGQEDVRLRTLAPFVGFPMALQPVAEVKLDRDQRLRLRQDEIVVNFREMTPSGGRSAITVVAPSQSDPGKVLVLGPFDLFDPLPIQGLVLAAVLSLLLITLGAYAIIHVFEAKLQAVSVTVKRLREGDLSARAVVSGQDEISRLADTLNQMAGHVKRLIDTQRELTQAVSHELRTPLARLRFGMEMMAGAPDEEDRMHQLDLLDEDISQLNQLIDEILTYANLEQGRPRLDYELVDVFELMARIQRETDALRKPIRFIAQAERGFVVESVPRYLHRVVQNLVGNALRYADGEVRATVRRDGEWAVLTVEDDGPGIPEESRERIFEPFTRLDDSRTRSTGGYGLGLSIVSRIVYWFGGRIHVDTSERLGGARFVMRWPIRRPL</sequence>
<evidence type="ECO:0000256" key="8">
    <source>
        <dbReference type="ARBA" id="ARBA00022777"/>
    </source>
</evidence>
<dbReference type="PROSITE" id="PS50885">
    <property type="entry name" value="HAMP"/>
    <property type="match status" value="1"/>
</dbReference>
<comment type="subcellular location">
    <subcellularLocation>
        <location evidence="2">Cell membrane</location>
        <topology evidence="2">Multi-pass membrane protein</topology>
    </subcellularLocation>
</comment>
<dbReference type="Gene3D" id="1.10.287.130">
    <property type="match status" value="1"/>
</dbReference>
<dbReference type="InterPro" id="IPR036890">
    <property type="entry name" value="HATPase_C_sf"/>
</dbReference>
<dbReference type="PROSITE" id="PS50109">
    <property type="entry name" value="HIS_KIN"/>
    <property type="match status" value="1"/>
</dbReference>
<keyword evidence="6" id="KW-0808">Transferase</keyword>
<evidence type="ECO:0000256" key="7">
    <source>
        <dbReference type="ARBA" id="ARBA00022741"/>
    </source>
</evidence>
<dbReference type="GO" id="GO:0005524">
    <property type="term" value="F:ATP binding"/>
    <property type="evidence" value="ECO:0007669"/>
    <property type="project" value="UniProtKB-KW"/>
</dbReference>
<evidence type="ECO:0000256" key="3">
    <source>
        <dbReference type="ARBA" id="ARBA00012438"/>
    </source>
</evidence>
<dbReference type="InterPro" id="IPR050980">
    <property type="entry name" value="2C_sensor_his_kinase"/>
</dbReference>
<keyword evidence="10" id="KW-1133">Transmembrane helix</keyword>
<dbReference type="CDD" id="cd00082">
    <property type="entry name" value="HisKA"/>
    <property type="match status" value="1"/>
</dbReference>
<dbReference type="Pfam" id="PF02518">
    <property type="entry name" value="HATPase_c"/>
    <property type="match status" value="1"/>
</dbReference>
<feature type="transmembrane region" description="Helical" evidence="10">
    <location>
        <begin position="12"/>
        <end position="36"/>
    </location>
</feature>
<dbReference type="SUPFAM" id="SSF55874">
    <property type="entry name" value="ATPase domain of HSP90 chaperone/DNA topoisomerase II/histidine kinase"/>
    <property type="match status" value="1"/>
</dbReference>
<evidence type="ECO:0000313" key="13">
    <source>
        <dbReference type="EMBL" id="PQA47691.1"/>
    </source>
</evidence>
<keyword evidence="4" id="KW-1003">Cell membrane</keyword>
<dbReference type="InterPro" id="IPR003594">
    <property type="entry name" value="HATPase_dom"/>
</dbReference>
<comment type="catalytic activity">
    <reaction evidence="1">
        <text>ATP + protein L-histidine = ADP + protein N-phospho-L-histidine.</text>
        <dbReference type="EC" id="2.7.13.3"/>
    </reaction>
</comment>
<dbReference type="InterPro" id="IPR003660">
    <property type="entry name" value="HAMP_dom"/>
</dbReference>
<dbReference type="SUPFAM" id="SSF47384">
    <property type="entry name" value="Homodimeric domain of signal transducing histidine kinase"/>
    <property type="match status" value="1"/>
</dbReference>
<dbReference type="InterPro" id="IPR036097">
    <property type="entry name" value="HisK_dim/P_sf"/>
</dbReference>
<evidence type="ECO:0000256" key="9">
    <source>
        <dbReference type="ARBA" id="ARBA00022840"/>
    </source>
</evidence>
<dbReference type="InterPro" id="IPR003661">
    <property type="entry name" value="HisK_dim/P_dom"/>
</dbReference>
<dbReference type="InterPro" id="IPR005467">
    <property type="entry name" value="His_kinase_dom"/>
</dbReference>
<evidence type="ECO:0000256" key="1">
    <source>
        <dbReference type="ARBA" id="ARBA00000085"/>
    </source>
</evidence>
<evidence type="ECO:0000256" key="2">
    <source>
        <dbReference type="ARBA" id="ARBA00004651"/>
    </source>
</evidence>
<evidence type="ECO:0000256" key="4">
    <source>
        <dbReference type="ARBA" id="ARBA00022475"/>
    </source>
</evidence>
<dbReference type="SMART" id="SM00388">
    <property type="entry name" value="HisKA"/>
    <property type="match status" value="1"/>
</dbReference>
<keyword evidence="9" id="KW-0067">ATP-binding</keyword>
<protein>
    <recommendedName>
        <fullName evidence="3">histidine kinase</fullName>
        <ecNumber evidence="3">2.7.13.3</ecNumber>
    </recommendedName>
</protein>
<dbReference type="Pfam" id="PF00512">
    <property type="entry name" value="HisKA"/>
    <property type="match status" value="1"/>
</dbReference>
<dbReference type="EC" id="2.7.13.3" evidence="3"/>
<dbReference type="GO" id="GO:0000155">
    <property type="term" value="F:phosphorelay sensor kinase activity"/>
    <property type="evidence" value="ECO:0007669"/>
    <property type="project" value="InterPro"/>
</dbReference>
<accession>A0A2P6ATG2</accession>
<keyword evidence="7" id="KW-0547">Nucleotide-binding</keyword>
<evidence type="ECO:0000259" key="12">
    <source>
        <dbReference type="PROSITE" id="PS50885"/>
    </source>
</evidence>
<proteinExistence type="predicted"/>
<dbReference type="SUPFAM" id="SSF158472">
    <property type="entry name" value="HAMP domain-like"/>
    <property type="match status" value="1"/>
</dbReference>